<keyword evidence="1" id="KW-0808">Transferase</keyword>
<keyword evidence="1" id="KW-0548">Nucleotidyltransferase</keyword>
<dbReference type="PANTHER" id="PTHR34801">
    <property type="entry name" value="EXPRESSED PROTEIN"/>
    <property type="match status" value="1"/>
</dbReference>
<dbReference type="PANTHER" id="PTHR34801:SF2">
    <property type="entry name" value="EXPRESSED PROTEIN"/>
    <property type="match status" value="1"/>
</dbReference>
<sequence length="236" mass="27330">MVPVRGKRSIQRCFKSLCGSIHVVGKISKHLHPVGLHHGILEHYFLRYRFSVKDELFDMEAVSKIFKVDIDIVNEDDSRSKDIDKEMDKAYLVIDSERMCCPCSILQVKYHQRWNYNPNKGGELKSTKLDNFTPRIVDRKDDYVRVEYESPILGFVDDVEFWFPPGKKPLVQYRSASCIGLGFDANKKRVKVKIVYPLFSERSMNAIIVWAFRILSSLFIACNTSAEIIEPFQLAT</sequence>
<reference evidence="1" key="2">
    <citation type="submission" date="2022-01" db="EMBL/GenBank/DDBJ databases">
        <authorList>
            <person name="Yamashiro T."/>
            <person name="Shiraishi A."/>
            <person name="Satake H."/>
            <person name="Nakayama K."/>
        </authorList>
    </citation>
    <scope>NUCLEOTIDE SEQUENCE</scope>
</reference>
<evidence type="ECO:0000313" key="1">
    <source>
        <dbReference type="EMBL" id="GJT62719.1"/>
    </source>
</evidence>
<name>A0ABQ5FIB6_9ASTR</name>
<keyword evidence="2" id="KW-1185">Reference proteome</keyword>
<dbReference type="Proteomes" id="UP001151760">
    <property type="component" value="Unassembled WGS sequence"/>
</dbReference>
<accession>A0ABQ5FIB6</accession>
<organism evidence="1 2">
    <name type="scientific">Tanacetum coccineum</name>
    <dbReference type="NCBI Taxonomy" id="301880"/>
    <lineage>
        <taxon>Eukaryota</taxon>
        <taxon>Viridiplantae</taxon>
        <taxon>Streptophyta</taxon>
        <taxon>Embryophyta</taxon>
        <taxon>Tracheophyta</taxon>
        <taxon>Spermatophyta</taxon>
        <taxon>Magnoliopsida</taxon>
        <taxon>eudicotyledons</taxon>
        <taxon>Gunneridae</taxon>
        <taxon>Pentapetalae</taxon>
        <taxon>asterids</taxon>
        <taxon>campanulids</taxon>
        <taxon>Asterales</taxon>
        <taxon>Asteraceae</taxon>
        <taxon>Asteroideae</taxon>
        <taxon>Anthemideae</taxon>
        <taxon>Anthemidinae</taxon>
        <taxon>Tanacetum</taxon>
    </lineage>
</organism>
<dbReference type="Pfam" id="PF07386">
    <property type="entry name" value="DUF1499"/>
    <property type="match status" value="1"/>
</dbReference>
<proteinExistence type="predicted"/>
<comment type="caution">
    <text evidence="1">The sequence shown here is derived from an EMBL/GenBank/DDBJ whole genome shotgun (WGS) entry which is preliminary data.</text>
</comment>
<dbReference type="EMBL" id="BQNB010017399">
    <property type="protein sequence ID" value="GJT62719.1"/>
    <property type="molecule type" value="Genomic_DNA"/>
</dbReference>
<gene>
    <name evidence="1" type="ORF">Tco_1006252</name>
</gene>
<dbReference type="InterPro" id="IPR010865">
    <property type="entry name" value="DUF1499"/>
</dbReference>
<evidence type="ECO:0000313" key="2">
    <source>
        <dbReference type="Proteomes" id="UP001151760"/>
    </source>
</evidence>
<protein>
    <submittedName>
        <fullName evidence="1">Reverse transcriptase domain-containing protein</fullName>
    </submittedName>
</protein>
<keyword evidence="1" id="KW-0695">RNA-directed DNA polymerase</keyword>
<dbReference type="GO" id="GO:0003964">
    <property type="term" value="F:RNA-directed DNA polymerase activity"/>
    <property type="evidence" value="ECO:0007669"/>
    <property type="project" value="UniProtKB-KW"/>
</dbReference>
<reference evidence="1" key="1">
    <citation type="journal article" date="2022" name="Int. J. Mol. Sci.">
        <title>Draft Genome of Tanacetum Coccineum: Genomic Comparison of Closely Related Tanacetum-Family Plants.</title>
        <authorList>
            <person name="Yamashiro T."/>
            <person name="Shiraishi A."/>
            <person name="Nakayama K."/>
            <person name="Satake H."/>
        </authorList>
    </citation>
    <scope>NUCLEOTIDE SEQUENCE</scope>
</reference>